<dbReference type="Gene3D" id="3.30.565.10">
    <property type="entry name" value="Histidine kinase-like ATPase, C-terminal domain"/>
    <property type="match status" value="1"/>
</dbReference>
<dbReference type="InterPro" id="IPR036890">
    <property type="entry name" value="HATPase_C_sf"/>
</dbReference>
<comment type="caution">
    <text evidence="1">The sequence shown here is derived from an EMBL/GenBank/DDBJ whole genome shotgun (WGS) entry which is preliminary data.</text>
</comment>
<sequence length="233" mass="24731">MIWSYSVEDGLPTLTVCGTLTMAGSELLHDATIKILRRHRAEVLIDLSTMTMTGRDTAAVFTRIMAEAVLWPDVLVVVCAPAGLTRSLGPAVLDPRLVFGSVRAARSAALANVPTVSEILLPVADAARRARTVVTDACRRWDEADLADPAMLVASELVTNATVHAHTMMTMQVRLRPCHLRIAVFDGSSAPAGTRRAGPAGDGRGLHLVDAVSTAWGSTPLSSGKVVWSALSR</sequence>
<dbReference type="PANTHER" id="PTHR35526">
    <property type="entry name" value="ANTI-SIGMA-F FACTOR RSBW-RELATED"/>
    <property type="match status" value="1"/>
</dbReference>
<keyword evidence="1" id="KW-0547">Nucleotide-binding</keyword>
<reference evidence="1 2" key="1">
    <citation type="submission" date="2022-06" db="EMBL/GenBank/DDBJ databases">
        <title>New Species of the Genus Actinoplanes, ActinopZanes ferrugineus.</title>
        <authorList>
            <person name="Ding P."/>
        </authorList>
    </citation>
    <scope>NUCLEOTIDE SEQUENCE [LARGE SCALE GENOMIC DNA]</scope>
    <source>
        <strain evidence="1 2">TRM88003</strain>
    </source>
</reference>
<keyword evidence="2" id="KW-1185">Reference proteome</keyword>
<gene>
    <name evidence="1" type="ORF">M1L60_37245</name>
</gene>
<dbReference type="PANTHER" id="PTHR35526:SF3">
    <property type="entry name" value="ANTI-SIGMA-F FACTOR RSBW"/>
    <property type="match status" value="1"/>
</dbReference>
<evidence type="ECO:0000313" key="2">
    <source>
        <dbReference type="Proteomes" id="UP001523369"/>
    </source>
</evidence>
<protein>
    <submittedName>
        <fullName evidence="1">ATP-binding protein</fullName>
    </submittedName>
</protein>
<accession>A0ABT1DZP9</accession>
<evidence type="ECO:0000313" key="1">
    <source>
        <dbReference type="EMBL" id="MCO8276240.1"/>
    </source>
</evidence>
<dbReference type="Proteomes" id="UP001523369">
    <property type="component" value="Unassembled WGS sequence"/>
</dbReference>
<proteinExistence type="predicted"/>
<name>A0ABT1DZP9_9ACTN</name>
<dbReference type="CDD" id="cd16936">
    <property type="entry name" value="HATPase_RsbW-like"/>
    <property type="match status" value="1"/>
</dbReference>
<dbReference type="EMBL" id="JAMYJR010000042">
    <property type="protein sequence ID" value="MCO8276240.1"/>
    <property type="molecule type" value="Genomic_DNA"/>
</dbReference>
<dbReference type="InterPro" id="IPR050267">
    <property type="entry name" value="Anti-sigma-factor_SerPK"/>
</dbReference>
<keyword evidence="1" id="KW-0067">ATP-binding</keyword>
<dbReference type="GO" id="GO:0005524">
    <property type="term" value="F:ATP binding"/>
    <property type="evidence" value="ECO:0007669"/>
    <property type="project" value="UniProtKB-KW"/>
</dbReference>
<dbReference type="RefSeq" id="WP_253242273.1">
    <property type="nucleotide sequence ID" value="NZ_JAMYJR010000042.1"/>
</dbReference>
<organism evidence="1 2">
    <name type="scientific">Paractinoplanes aksuensis</name>
    <dbReference type="NCBI Taxonomy" id="2939490"/>
    <lineage>
        <taxon>Bacteria</taxon>
        <taxon>Bacillati</taxon>
        <taxon>Actinomycetota</taxon>
        <taxon>Actinomycetes</taxon>
        <taxon>Micromonosporales</taxon>
        <taxon>Micromonosporaceae</taxon>
        <taxon>Paractinoplanes</taxon>
    </lineage>
</organism>